<dbReference type="EMBL" id="CP000885">
    <property type="protein sequence ID" value="ABX40480.1"/>
    <property type="molecule type" value="Genomic_DNA"/>
</dbReference>
<dbReference type="InterPro" id="IPR017900">
    <property type="entry name" value="4Fe4S_Fe_S_CS"/>
</dbReference>
<dbReference type="SUPFAM" id="SSF53920">
    <property type="entry name" value="Fe-only hydrogenase"/>
    <property type="match status" value="1"/>
</dbReference>
<dbReference type="Proteomes" id="UP000000370">
    <property type="component" value="Chromosome"/>
</dbReference>
<dbReference type="EC" id="1.12.7.2" evidence="5"/>
<dbReference type="KEGG" id="cpy:Cphy_0090"/>
<evidence type="ECO:0000313" key="6">
    <source>
        <dbReference type="Proteomes" id="UP000000370"/>
    </source>
</evidence>
<dbReference type="InterPro" id="IPR009016">
    <property type="entry name" value="Fe_hydrogenase"/>
</dbReference>
<dbReference type="GO" id="GO:0051536">
    <property type="term" value="F:iron-sulfur cluster binding"/>
    <property type="evidence" value="ECO:0007669"/>
    <property type="project" value="UniProtKB-KW"/>
</dbReference>
<evidence type="ECO:0000256" key="3">
    <source>
        <dbReference type="ARBA" id="ARBA00023014"/>
    </source>
</evidence>
<keyword evidence="1" id="KW-0479">Metal-binding</keyword>
<dbReference type="eggNOG" id="COG4624">
    <property type="taxonomic scope" value="Bacteria"/>
</dbReference>
<dbReference type="AlphaFoldDB" id="A9KQH1"/>
<dbReference type="OrthoDB" id="9798098at2"/>
<evidence type="ECO:0000256" key="1">
    <source>
        <dbReference type="ARBA" id="ARBA00022723"/>
    </source>
</evidence>
<accession>A9KQH1</accession>
<dbReference type="RefSeq" id="WP_012198123.1">
    <property type="nucleotide sequence ID" value="NC_010001.1"/>
</dbReference>
<dbReference type="Pfam" id="PF00037">
    <property type="entry name" value="Fer4"/>
    <property type="match status" value="1"/>
</dbReference>
<proteinExistence type="predicted"/>
<dbReference type="PANTHER" id="PTHR11615">
    <property type="entry name" value="NITRATE, FORMATE, IRON DEHYDROGENASE"/>
    <property type="match status" value="1"/>
</dbReference>
<dbReference type="Pfam" id="PF02906">
    <property type="entry name" value="Fe_hyd_lg_C"/>
    <property type="match status" value="1"/>
</dbReference>
<keyword evidence="2" id="KW-0408">Iron</keyword>
<dbReference type="Gene3D" id="3.40.950.10">
    <property type="entry name" value="Fe-only Hydrogenase (Larger Subunit), Chain L, domain 3"/>
    <property type="match status" value="1"/>
</dbReference>
<feature type="domain" description="4Fe-4S ferredoxin-type" evidence="4">
    <location>
        <begin position="169"/>
        <end position="198"/>
    </location>
</feature>
<dbReference type="GO" id="GO:0046872">
    <property type="term" value="F:metal ion binding"/>
    <property type="evidence" value="ECO:0007669"/>
    <property type="project" value="UniProtKB-KW"/>
</dbReference>
<dbReference type="CDD" id="cd10549">
    <property type="entry name" value="MtMvhB_like"/>
    <property type="match status" value="1"/>
</dbReference>
<dbReference type="NCBIfam" id="TIGR04105">
    <property type="entry name" value="FeFe_hydrog_B1"/>
    <property type="match status" value="1"/>
</dbReference>
<evidence type="ECO:0000256" key="2">
    <source>
        <dbReference type="ARBA" id="ARBA00023004"/>
    </source>
</evidence>
<sequence>MLQTDNDIGTIKHEVLFEVAKLAFKNQLADKEDVLPYEMIPGPQANFRCCVYKEREIIRQRIRLAQGKSPSLSHDSSNIVQVISSACEECPITRFLVTDNCQKCMGKRCQKACNFQAISMSHDRAHIDPAKCKECGMCASACPYNAIADLKRPCKKSCPVDAISMDENNIVVIDEEKCINCGQCINNCPFGAISDRSFMVDVINLLSIDKPIYAMIAPAIEGQFGATATTGVMTEALKQLGFTGVYEVALGADLVAASEAEEWAEAYKEGMKKTTSCCPAFVKMIKNHYPSLVEHISSTISPMQATAKYIKAIHEDAITVFIGPCIAKKGEVLDHIAEGGADYALTFDELYAMLRAKDINLETIGENIQQGSIFAKNFAVAGGVTASVVEALKEKGIDAPITVAGCNGAAECKKALTLLKVGKFPEDFMEGMCCEGGCVNGPGSILTGRFAAKNRAKLLSSADDRKIYDTVDSCQDLNIQMHRH</sequence>
<dbReference type="InterPro" id="IPR057431">
    <property type="entry name" value="LdpA_Fe-S-bd"/>
</dbReference>
<keyword evidence="6" id="KW-1185">Reference proteome</keyword>
<reference evidence="6" key="1">
    <citation type="submission" date="2007-11" db="EMBL/GenBank/DDBJ databases">
        <title>Complete genome sequence of Clostridium phytofermentans ISDg.</title>
        <authorList>
            <person name="Leschine S.B."/>
            <person name="Warnick T.A."/>
            <person name="Blanchard J.L."/>
            <person name="Schnell D.J."/>
            <person name="Petit E.L."/>
            <person name="LaTouf W.G."/>
            <person name="Copeland A."/>
            <person name="Lucas S."/>
            <person name="Lapidus A."/>
            <person name="Barry K."/>
            <person name="Glavina del Rio T."/>
            <person name="Dalin E."/>
            <person name="Tice H."/>
            <person name="Pitluck S."/>
            <person name="Kiss H."/>
            <person name="Brettin T."/>
            <person name="Bruce D."/>
            <person name="Detter J.C."/>
            <person name="Han C."/>
            <person name="Kuske C."/>
            <person name="Schmutz J."/>
            <person name="Larimer F."/>
            <person name="Land M."/>
            <person name="Hauser L."/>
            <person name="Kyrpides N."/>
            <person name="Kim E.A."/>
            <person name="Richardson P."/>
        </authorList>
    </citation>
    <scope>NUCLEOTIDE SEQUENCE [LARGE SCALE GENOMIC DNA]</scope>
    <source>
        <strain evidence="6">ATCC 700394 / DSM 18823 / ISDg</strain>
    </source>
</reference>
<dbReference type="HOGENOM" id="CLU_039046_0_1_9"/>
<dbReference type="InterPro" id="IPR027631">
    <property type="entry name" value="Mono_FeFe_hydrog"/>
</dbReference>
<dbReference type="PROSITE" id="PS00198">
    <property type="entry name" value="4FE4S_FER_1"/>
    <property type="match status" value="1"/>
</dbReference>
<name>A9KQH1_LACP7</name>
<keyword evidence="3" id="KW-0411">Iron-sulfur</keyword>
<dbReference type="eggNOG" id="COG1142">
    <property type="taxonomic scope" value="Bacteria"/>
</dbReference>
<organism evidence="5 6">
    <name type="scientific">Lachnoclostridium phytofermentans (strain ATCC 700394 / DSM 18823 / ISDg)</name>
    <name type="common">Clostridium phytofermentans</name>
    <dbReference type="NCBI Taxonomy" id="357809"/>
    <lineage>
        <taxon>Bacteria</taxon>
        <taxon>Bacillati</taxon>
        <taxon>Bacillota</taxon>
        <taxon>Clostridia</taxon>
        <taxon>Lachnospirales</taxon>
        <taxon>Lachnospiraceae</taxon>
    </lineage>
</organism>
<evidence type="ECO:0000259" key="4">
    <source>
        <dbReference type="PROSITE" id="PS51379"/>
    </source>
</evidence>
<evidence type="ECO:0000313" key="5">
    <source>
        <dbReference type="EMBL" id="ABX40480.1"/>
    </source>
</evidence>
<keyword evidence="5" id="KW-0560">Oxidoreductase</keyword>
<dbReference type="InterPro" id="IPR050340">
    <property type="entry name" value="Cytosolic_Fe-S_CAF"/>
</dbReference>
<gene>
    <name evidence="5" type="ordered locus">Cphy_0090</name>
</gene>
<dbReference type="InterPro" id="IPR017896">
    <property type="entry name" value="4Fe4S_Fe-S-bd"/>
</dbReference>
<dbReference type="Gene3D" id="3.30.70.20">
    <property type="match status" value="2"/>
</dbReference>
<dbReference type="GO" id="GO:0008901">
    <property type="term" value="F:ferredoxin hydrogenase activity"/>
    <property type="evidence" value="ECO:0007669"/>
    <property type="project" value="UniProtKB-EC"/>
</dbReference>
<dbReference type="SUPFAM" id="SSF54862">
    <property type="entry name" value="4Fe-4S ferredoxins"/>
    <property type="match status" value="1"/>
</dbReference>
<dbReference type="InterPro" id="IPR004108">
    <property type="entry name" value="Fe_hydrogenase_lsu_C"/>
</dbReference>
<dbReference type="STRING" id="357809.Cphy_0090"/>
<dbReference type="PROSITE" id="PS51379">
    <property type="entry name" value="4FE4S_FER_2"/>
    <property type="match status" value="2"/>
</dbReference>
<protein>
    <submittedName>
        <fullName evidence="5">Ferredoxin hydrogenase</fullName>
        <ecNumber evidence="5">1.12.7.2</ecNumber>
    </submittedName>
</protein>
<dbReference type="Pfam" id="PF25160">
    <property type="entry name" value="LdpA_Fe-S-bd"/>
    <property type="match status" value="1"/>
</dbReference>
<feature type="domain" description="4Fe-4S ferredoxin-type" evidence="4">
    <location>
        <begin position="123"/>
        <end position="153"/>
    </location>
</feature>